<name>A0A100WEM9_MYCCR</name>
<accession>A0A100WEM9</accession>
<reference evidence="4" key="1">
    <citation type="journal article" date="2016" name="Genome Announc.">
        <title>Draft Genome Sequences of Five Rapidly Growing Mycobacterium Species, M. thermoresistibile, M. fortuitum subsp. acetamidolyticum, M. canariasense, M. brisbanense, and M. novocastrense.</title>
        <authorList>
            <person name="Katahira K."/>
            <person name="Ogura Y."/>
            <person name="Gotoh Y."/>
            <person name="Hayashi T."/>
        </authorList>
    </citation>
    <scope>NUCLEOTIDE SEQUENCE [LARGE SCALE GENOMIC DNA]</scope>
    <source>
        <strain evidence="4">JCM15298</strain>
    </source>
</reference>
<dbReference type="Proteomes" id="UP000069443">
    <property type="component" value="Unassembled WGS sequence"/>
</dbReference>
<comment type="caution">
    <text evidence="3">The sequence shown here is derived from an EMBL/GenBank/DDBJ whole genome shotgun (WGS) entry which is preliminary data.</text>
</comment>
<keyword evidence="2" id="KW-1133">Transmembrane helix</keyword>
<dbReference type="STRING" id="228230.RMCC_3741"/>
<evidence type="ECO:0000313" key="3">
    <source>
        <dbReference type="EMBL" id="GAS96775.1"/>
    </source>
</evidence>
<feature type="transmembrane region" description="Helical" evidence="2">
    <location>
        <begin position="71"/>
        <end position="95"/>
    </location>
</feature>
<proteinExistence type="predicted"/>
<keyword evidence="4" id="KW-1185">Reference proteome</keyword>
<reference evidence="4" key="2">
    <citation type="submission" date="2016-02" db="EMBL/GenBank/DDBJ databases">
        <title>Draft genome sequence of five rapidly growing Mycobacterium species.</title>
        <authorList>
            <person name="Katahira K."/>
            <person name="Gotou Y."/>
            <person name="Iida K."/>
            <person name="Ogura Y."/>
            <person name="Hayashi T."/>
        </authorList>
    </citation>
    <scope>NUCLEOTIDE SEQUENCE [LARGE SCALE GENOMIC DNA]</scope>
    <source>
        <strain evidence="4">JCM15298</strain>
    </source>
</reference>
<gene>
    <name evidence="3" type="ORF">RMCC_3741</name>
</gene>
<evidence type="ECO:0000256" key="1">
    <source>
        <dbReference type="SAM" id="MobiDB-lite"/>
    </source>
</evidence>
<feature type="region of interest" description="Disordered" evidence="1">
    <location>
        <begin position="102"/>
        <end position="154"/>
    </location>
</feature>
<feature type="compositionally biased region" description="Low complexity" evidence="1">
    <location>
        <begin position="110"/>
        <end position="121"/>
    </location>
</feature>
<protein>
    <submittedName>
        <fullName evidence="3">Uncharacterized protein</fullName>
    </submittedName>
</protein>
<dbReference type="AlphaFoldDB" id="A0A100WEM9"/>
<dbReference type="EMBL" id="BCSY01000058">
    <property type="protein sequence ID" value="GAS96775.1"/>
    <property type="molecule type" value="Genomic_DNA"/>
</dbReference>
<keyword evidence="2" id="KW-0812">Transmembrane</keyword>
<feature type="compositionally biased region" description="Pro residues" evidence="1">
    <location>
        <begin position="122"/>
        <end position="133"/>
    </location>
</feature>
<evidence type="ECO:0000313" key="4">
    <source>
        <dbReference type="Proteomes" id="UP000069443"/>
    </source>
</evidence>
<feature type="compositionally biased region" description="Low complexity" evidence="1">
    <location>
        <begin position="134"/>
        <end position="154"/>
    </location>
</feature>
<keyword evidence="2" id="KW-0472">Membrane</keyword>
<sequence length="154" mass="15396">MANVNTPRLLTRLALGAMGVQLLLVLVIAAAVPRGRGASFLTLNGFVTPEYERGWFSGLRIVPIPGSDPTVYISVQSLTQLLVFALAFAGLAGLVKANPWQHGALPNSTAPGRDSGPAAAGAPPPPPPPPPAAAPSAAPVPDAAASPTAGRAGA</sequence>
<organism evidence="3 4">
    <name type="scientific">Mycolicibacterium canariasense</name>
    <name type="common">Mycobacterium canariasense</name>
    <dbReference type="NCBI Taxonomy" id="228230"/>
    <lineage>
        <taxon>Bacteria</taxon>
        <taxon>Bacillati</taxon>
        <taxon>Actinomycetota</taxon>
        <taxon>Actinomycetes</taxon>
        <taxon>Mycobacteriales</taxon>
        <taxon>Mycobacteriaceae</taxon>
        <taxon>Mycolicibacterium</taxon>
    </lineage>
</organism>
<evidence type="ECO:0000256" key="2">
    <source>
        <dbReference type="SAM" id="Phobius"/>
    </source>
</evidence>